<keyword evidence="2" id="KW-0812">Transmembrane</keyword>
<evidence type="ECO:0000313" key="4">
    <source>
        <dbReference type="EMBL" id="KAB1440391.1"/>
    </source>
</evidence>
<name>A0A6N6N2H1_9BACT</name>
<evidence type="ECO:0000259" key="3">
    <source>
        <dbReference type="Pfam" id="PF25967"/>
    </source>
</evidence>
<dbReference type="Gene3D" id="1.10.287.470">
    <property type="entry name" value="Helix hairpin bin"/>
    <property type="match status" value="1"/>
</dbReference>
<feature type="domain" description="Multidrug resistance protein MdtA-like C-terminal permuted SH3" evidence="3">
    <location>
        <begin position="379"/>
        <end position="432"/>
    </location>
</feature>
<dbReference type="Pfam" id="PF25967">
    <property type="entry name" value="RND-MFP_C"/>
    <property type="match status" value="1"/>
</dbReference>
<evidence type="ECO:0000256" key="2">
    <source>
        <dbReference type="SAM" id="Phobius"/>
    </source>
</evidence>
<proteinExistence type="predicted"/>
<dbReference type="EMBL" id="WAIE01000007">
    <property type="protein sequence ID" value="KAB1440391.1"/>
    <property type="molecule type" value="Genomic_DNA"/>
</dbReference>
<dbReference type="PANTHER" id="PTHR30469">
    <property type="entry name" value="MULTIDRUG RESISTANCE PROTEIN MDTA"/>
    <property type="match status" value="1"/>
</dbReference>
<comment type="caution">
    <text evidence="4">The sequence shown here is derived from an EMBL/GenBank/DDBJ whole genome shotgun (WGS) entry which is preliminary data.</text>
</comment>
<dbReference type="Gene3D" id="2.40.30.170">
    <property type="match status" value="1"/>
</dbReference>
<dbReference type="SUPFAM" id="SSF111369">
    <property type="entry name" value="HlyD-like secretion proteins"/>
    <property type="match status" value="1"/>
</dbReference>
<keyword evidence="2" id="KW-1133">Transmembrane helix</keyword>
<dbReference type="GO" id="GO:0015562">
    <property type="term" value="F:efflux transmembrane transporter activity"/>
    <property type="evidence" value="ECO:0007669"/>
    <property type="project" value="TreeGrafter"/>
</dbReference>
<dbReference type="InterPro" id="IPR058627">
    <property type="entry name" value="MdtA-like_C"/>
</dbReference>
<sequence length="465" mass="50946">MLQRMIARIVDFCASHRRLVLFPAVAFGVLVLVVMVKLRGGPQQQTPTERVVAVRVLAAPELAVVPRVVGYGYVQPGQVWDAVAEVGGKVVFVHRNLKKGNVIGAGEEIIGIDPAEPGLARERTEADVQDILAQIQRLDQAENNARRQLRIEKGKLALSQKEFERNKKLHAEKVISKSELDRAEQNYLTQSNAVQNFQSTLNTIPAERQQLMARLASARSQLADARLDEAKTVIQAPFDCRVAAESVEPGQAVKIGDVLATLDSIGVSEAFAQMPLYSFKNILPRGFRPSFSGGVPDMQQVRDLLGLTAVIRLRLPDGTVEWDGRVARISESVDPDTRTIGIYVAVDDPYLKVEGGVRPPLLKNMYAEVELRGRPRKPAVVVPRSAVHEGVVYVADKEDRLAFRPVKTYAPQSGFVTVSEGLDAGERVVLSDVIPAIKGMKLKPVADEEALQRLVDEALGRGAVQ</sequence>
<accession>A0A6N6N2H1</accession>
<organism evidence="4 5">
    <name type="scientific">Pseudodesulfovibrio senegalensis</name>
    <dbReference type="NCBI Taxonomy" id="1721087"/>
    <lineage>
        <taxon>Bacteria</taxon>
        <taxon>Pseudomonadati</taxon>
        <taxon>Thermodesulfobacteriota</taxon>
        <taxon>Desulfovibrionia</taxon>
        <taxon>Desulfovibrionales</taxon>
        <taxon>Desulfovibrionaceae</taxon>
    </lineage>
</organism>
<dbReference type="OrthoDB" id="9783047at2"/>
<dbReference type="AlphaFoldDB" id="A0A6N6N2H1"/>
<reference evidence="4 5" key="1">
    <citation type="journal article" date="2017" name="Int. J. Syst. Evol. Microbiol.">
        <title>Desulfovibrio senegalensis sp. nov., a mesophilic sulfate reducer isolated from marine sediment.</title>
        <authorList>
            <person name="Thioye A."/>
            <person name="Gam Z.B.A."/>
            <person name="Mbengue M."/>
            <person name="Cayol J.L."/>
            <person name="Joseph-Bartoli M."/>
            <person name="Toure-Kane C."/>
            <person name="Labat M."/>
        </authorList>
    </citation>
    <scope>NUCLEOTIDE SEQUENCE [LARGE SCALE GENOMIC DNA]</scope>
    <source>
        <strain evidence="4 5">DSM 101509</strain>
    </source>
</reference>
<keyword evidence="1" id="KW-0175">Coiled coil</keyword>
<evidence type="ECO:0000256" key="1">
    <source>
        <dbReference type="SAM" id="Coils"/>
    </source>
</evidence>
<feature type="coiled-coil region" evidence="1">
    <location>
        <begin position="121"/>
        <end position="228"/>
    </location>
</feature>
<keyword evidence="5" id="KW-1185">Reference proteome</keyword>
<dbReference type="GO" id="GO:1990281">
    <property type="term" value="C:efflux pump complex"/>
    <property type="evidence" value="ECO:0007669"/>
    <property type="project" value="TreeGrafter"/>
</dbReference>
<evidence type="ECO:0000313" key="5">
    <source>
        <dbReference type="Proteomes" id="UP000438699"/>
    </source>
</evidence>
<dbReference type="Gene3D" id="2.40.50.100">
    <property type="match status" value="1"/>
</dbReference>
<dbReference type="Proteomes" id="UP000438699">
    <property type="component" value="Unassembled WGS sequence"/>
</dbReference>
<dbReference type="RefSeq" id="WP_151151832.1">
    <property type="nucleotide sequence ID" value="NZ_WAIE01000007.1"/>
</dbReference>
<keyword evidence="2" id="KW-0472">Membrane</keyword>
<feature type="transmembrane region" description="Helical" evidence="2">
    <location>
        <begin position="20"/>
        <end position="38"/>
    </location>
</feature>
<gene>
    <name evidence="4" type="ORF">F8A88_14190</name>
</gene>
<protein>
    <submittedName>
        <fullName evidence="4">Biotin/lipoyl-binding protein</fullName>
    </submittedName>
</protein>
<dbReference type="Gene3D" id="2.40.420.20">
    <property type="match status" value="1"/>
</dbReference>
<dbReference type="PANTHER" id="PTHR30469:SF33">
    <property type="entry name" value="SLR1207 PROTEIN"/>
    <property type="match status" value="1"/>
</dbReference>